<dbReference type="STRING" id="8469.M7ATE0"/>
<dbReference type="InterPro" id="IPR004097">
    <property type="entry name" value="DHHA2"/>
</dbReference>
<keyword evidence="5" id="KW-1185">Reference proteome</keyword>
<evidence type="ECO:0000256" key="1">
    <source>
        <dbReference type="ARBA" id="ARBA00010331"/>
    </source>
</evidence>
<feature type="compositionally biased region" description="Acidic residues" evidence="2">
    <location>
        <begin position="406"/>
        <end position="416"/>
    </location>
</feature>
<proteinExistence type="inferred from homology"/>
<dbReference type="Pfam" id="PF02833">
    <property type="entry name" value="DHHA2"/>
    <property type="match status" value="1"/>
</dbReference>
<name>M7ATE0_CHEMY</name>
<dbReference type="GO" id="GO:0004309">
    <property type="term" value="F:exopolyphosphatase activity"/>
    <property type="evidence" value="ECO:0007669"/>
    <property type="project" value="TreeGrafter"/>
</dbReference>
<accession>M7ATE0</accession>
<dbReference type="Proteomes" id="UP000031443">
    <property type="component" value="Unassembled WGS sequence"/>
</dbReference>
<dbReference type="EMBL" id="KB565896">
    <property type="protein sequence ID" value="EMP27954.1"/>
    <property type="molecule type" value="Genomic_DNA"/>
</dbReference>
<dbReference type="PANTHER" id="PTHR12112:SF47">
    <property type="entry name" value="EXOPOLYPHOSPHATASE PRUNE1"/>
    <property type="match status" value="1"/>
</dbReference>
<evidence type="ECO:0000259" key="3">
    <source>
        <dbReference type="SMART" id="SM01131"/>
    </source>
</evidence>
<feature type="domain" description="DHHA2" evidence="3">
    <location>
        <begin position="228"/>
        <end position="372"/>
    </location>
</feature>
<evidence type="ECO:0000313" key="4">
    <source>
        <dbReference type="EMBL" id="EMP27954.1"/>
    </source>
</evidence>
<sequence length="497" mass="53911">MAGTSLPFPDSAKEHVQHRQEVHVVLGNEACDLDSMVSALALAYYLAKTSLESRAAFVPVLNIPRSEFPLRTESAFLLQEQQIPDSCLIFRDEIDLHALHRAGLLSLTLRGALSRAPPLTSPSCPPSGDAALEEAVIEVIDHRPLEREPRCRVTAELVGSCATLVTERIVQGPAELLDRQTAALLLGTILLDCVNMTPEAGKVTPKDTQYVALLESKFPDLPARSVLFEALQTAKFDVSGLSTDQMLRKDLKALSSDGLVLAISAVYVTLEAFLQRPGLQQDLCAFCQRYGYGGLVAMTISFDERNEPFRQLAVFSQHAAVRTAVCGVLERANNPPLDLSPLGSLYPNLCAYHQGNTVASRKKVLPILKDFLRERGTAAGTMHPADKDSCSTTRPEPKDSSAGCGESDENPEDSDVAGEAGALEYEPRGRRDPGRCPRHGDALLEDDAPLPPTPMNSLVDECPLDRGLPKLSVEAIFEKFSHITVVRPSASSSPEKK</sequence>
<feature type="compositionally biased region" description="Basic and acidic residues" evidence="2">
    <location>
        <begin position="425"/>
        <end position="442"/>
    </location>
</feature>
<protein>
    <submittedName>
        <fullName evidence="4">Protein prune like protein</fullName>
    </submittedName>
</protein>
<dbReference type="InterPro" id="IPR038222">
    <property type="entry name" value="DHHA2_dom_sf"/>
</dbReference>
<feature type="region of interest" description="Disordered" evidence="2">
    <location>
        <begin position="378"/>
        <end position="459"/>
    </location>
</feature>
<organism evidence="4 5">
    <name type="scientific">Chelonia mydas</name>
    <name type="common">Green sea-turtle</name>
    <name type="synonym">Chelonia agassizi</name>
    <dbReference type="NCBI Taxonomy" id="8469"/>
    <lineage>
        <taxon>Eukaryota</taxon>
        <taxon>Metazoa</taxon>
        <taxon>Chordata</taxon>
        <taxon>Craniata</taxon>
        <taxon>Vertebrata</taxon>
        <taxon>Euteleostomi</taxon>
        <taxon>Archelosauria</taxon>
        <taxon>Testudinata</taxon>
        <taxon>Testudines</taxon>
        <taxon>Cryptodira</taxon>
        <taxon>Durocryptodira</taxon>
        <taxon>Americhelydia</taxon>
        <taxon>Chelonioidea</taxon>
        <taxon>Cheloniidae</taxon>
        <taxon>Chelonia</taxon>
    </lineage>
</organism>
<comment type="similarity">
    <text evidence="1">Belongs to the PPase class C family. Prune subfamily.</text>
</comment>
<dbReference type="FunFam" id="3.90.1640.10:FF:000004">
    <property type="entry name" value="Prune exopolyphosphatase 1"/>
    <property type="match status" value="1"/>
</dbReference>
<dbReference type="SUPFAM" id="SSF64182">
    <property type="entry name" value="DHH phosphoesterases"/>
    <property type="match status" value="1"/>
</dbReference>
<evidence type="ECO:0000256" key="2">
    <source>
        <dbReference type="SAM" id="MobiDB-lite"/>
    </source>
</evidence>
<reference evidence="5" key="1">
    <citation type="journal article" date="2013" name="Nat. Genet.">
        <title>The draft genomes of soft-shell turtle and green sea turtle yield insights into the development and evolution of the turtle-specific body plan.</title>
        <authorList>
            <person name="Wang Z."/>
            <person name="Pascual-Anaya J."/>
            <person name="Zadissa A."/>
            <person name="Li W."/>
            <person name="Niimura Y."/>
            <person name="Huang Z."/>
            <person name="Li C."/>
            <person name="White S."/>
            <person name="Xiong Z."/>
            <person name="Fang D."/>
            <person name="Wang B."/>
            <person name="Ming Y."/>
            <person name="Chen Y."/>
            <person name="Zheng Y."/>
            <person name="Kuraku S."/>
            <person name="Pignatelli M."/>
            <person name="Herrero J."/>
            <person name="Beal K."/>
            <person name="Nozawa M."/>
            <person name="Li Q."/>
            <person name="Wang J."/>
            <person name="Zhang H."/>
            <person name="Yu L."/>
            <person name="Shigenobu S."/>
            <person name="Wang J."/>
            <person name="Liu J."/>
            <person name="Flicek P."/>
            <person name="Searle S."/>
            <person name="Wang J."/>
            <person name="Kuratani S."/>
            <person name="Yin Y."/>
            <person name="Aken B."/>
            <person name="Zhang G."/>
            <person name="Irie N."/>
        </authorList>
    </citation>
    <scope>NUCLEOTIDE SEQUENCE [LARGE SCALE GENOMIC DNA]</scope>
</reference>
<dbReference type="eggNOG" id="KOG4129">
    <property type="taxonomic scope" value="Eukaryota"/>
</dbReference>
<dbReference type="GO" id="GO:0005737">
    <property type="term" value="C:cytoplasm"/>
    <property type="evidence" value="ECO:0007669"/>
    <property type="project" value="InterPro"/>
</dbReference>
<gene>
    <name evidence="4" type="ORF">UY3_14931</name>
</gene>
<dbReference type="PANTHER" id="PTHR12112">
    <property type="entry name" value="BNIP - RELATED"/>
    <property type="match status" value="1"/>
</dbReference>
<feature type="compositionally biased region" description="Basic and acidic residues" evidence="2">
    <location>
        <begin position="384"/>
        <end position="399"/>
    </location>
</feature>
<dbReference type="Gene3D" id="3.90.1640.10">
    <property type="entry name" value="inorganic pyrophosphatase (n-terminal core)"/>
    <property type="match status" value="1"/>
</dbReference>
<dbReference type="AlphaFoldDB" id="M7ATE0"/>
<evidence type="ECO:0000313" key="5">
    <source>
        <dbReference type="Proteomes" id="UP000031443"/>
    </source>
</evidence>
<dbReference type="SMART" id="SM01131">
    <property type="entry name" value="DHHA2"/>
    <property type="match status" value="1"/>
</dbReference>
<dbReference type="Gene3D" id="3.10.310.20">
    <property type="entry name" value="DHHA2 domain"/>
    <property type="match status" value="1"/>
</dbReference>
<dbReference type="InterPro" id="IPR038763">
    <property type="entry name" value="DHH_sf"/>
</dbReference>